<evidence type="ECO:0008006" key="3">
    <source>
        <dbReference type="Google" id="ProtNLM"/>
    </source>
</evidence>
<gene>
    <name evidence="1" type="ORF">PS691_04786</name>
</gene>
<reference evidence="1 2" key="1">
    <citation type="submission" date="2019-09" db="EMBL/GenBank/DDBJ databases">
        <authorList>
            <person name="Chandra G."/>
            <person name="Truman W A."/>
        </authorList>
    </citation>
    <scope>NUCLEOTIDE SEQUENCE [LARGE SCALE GENOMIC DNA]</scope>
    <source>
        <strain evidence="1">PS691</strain>
    </source>
</reference>
<accession>A0A5E7EQ30</accession>
<evidence type="ECO:0000313" key="2">
    <source>
        <dbReference type="Proteomes" id="UP000337909"/>
    </source>
</evidence>
<proteinExistence type="predicted"/>
<dbReference type="OrthoDB" id="5653126at2"/>
<sequence>MSTSRLSTSTPSFEEIKGYLYQIGHHLLEPGSSPQPKPGELVHLRQLLTKQPPAPELAHLQQLNATLKTHNQTLFSKSHELYQALAQTDLKHTEGSRLLASLKTELNQKLQALDERSLVDGKGRRSFMANEAGATALEQEARLNVKDRLLLPDETRLVDGISLGPAFRPGLYALTFSYQDQTVELAGAFVLTEKNNPIATSLTLGQSVGKVLLFIPSCGLKSFSSLEDMNTNLLESMEAPLWRNELMNLLPRRYQHLGPAGIWPLELSQIDGEPLFEHTYDTLLAKRTLDIDRALSLEDNPTHSARQLVEDLDRAVRSALPDLSARLELRAQTLLDRCLNYSAPDWYRSADESKRAELAQHLARYNNARQTLIDLFGPAATPQALSRYQLIERLSDELDIDDLDPDQLHVSTYRKVAAVGDYEQKHSLTRLALRGLHTGDELADSDFIKRTTITYAGAPLAEQYQSLTPTWLATWLATLQPRLDFATVQKNLHGEPQIKSAIERMLDLRINALAYVAMLQNHLTEDDYQLIQTLRQGTDIQLKAATVSLQQGQFGDLWLLRQTDDHGAVKRLLLCTPEAPGAQQFRFFNSEVACKAHILGWSQDPVMKGYLIDQVALRFRPAMAKILTGLGFRPHDQEYQKVTFSTPSSHDACLKAAASHMLATREDDYTYGTPLWYTSASAAERKQLTSLAEDAEGALENYSANPLSDIRFISFERYVHGQAKNQLNQLLGRRQNDIDPDTVLAHYPQAFPGLKTPQSLTYTQLFRDGYEDYRGFLDAKFDRSATFTAPTGIDLSNLTAENVAISVRGVWIGQRYTDEIKARLQNTHSTGYTMRRDATLAITQLQMRNAALESRLKGHIASVDLDWLEQTINAMGDTSPQTRESYQIHRLFVDGEWVIDNFLFKRGNDPVLLYTPQAPDGIAFREARRFNYLLKETDGMVGYLSSRVGVQAQTRVRAFLENAKQQLPKDLTAADLSVPRYDPITRETVVFDLLQPLYNAKLQRKIDNVQATTVNRQQMIMDLLWSCLEPLVAIATAPYPVLSLGVGMLLAFKDGMLALHAYNQGDSSAALQHYIGYLLNTAGAVFTDLRPALKSAITFSKPTRYLLRTPQEAHAVALIKQLEPTTPTPAGMQSVLFEGQQLWAAHTPDALGRYLLWRLDPVTGQLNSTARLVNKTDEGRWVRSGVSGGAPTYQKLPEADNPLKDYEVPQEHWRNFESILNPNFKKEALDSPSFHFGEQLATSNLHLQLEPLRKPYLASFARLSKDADAFFDNLQPIVPRADVLTFETSATHSHIIEKVLKENTGLILGATPDSIAGKEFLHRNMQALYDNGVRRLYIEYLPRDVFRAKLNQLNSGKASWHIDQHLKRMDAALGIPAGSTYSYRALVQEARRLKIEVHGLDASTCYRLDDVLDLADVSPTTPRSNTQRNFYSHKVIEADVAANPDDRWVALVEPSRMGTYDQVPGLADLQKTISIRLEDVAPGQPTGISKDAAGAIDGDPMAKGDFKLTLQTAYQRPAQVPPQIPATPPAGPNYSEFDIAPQFREHIRELASEHRGLDTRYSSRNTERRLAKQSFQETRDRLKIAADGFFRGEVTVPRPTLPSLTPPVTHEGFLNDIFKNASGLIIGEAHSGQSSKAFLIKYMGELKRRGVKTLYVEHLLTDLHQADLNVFYQTGKLSDRLKNYLKQQDRGHMFRYIGLKNYSSVIEAAGKHGIRVRALDCAASYHLKGMSEAQTPLRIKMFNYFANEVIRTDQLAEGPHKWVAFMGSSHTDTYQGIPGIAQLQDAISLHIHDTAPSLAKELCPGGWAFANEPLYPNRWTALRSDFKIEVATVGDKAPPPVIPIDRTRLKSPGHFMIEKPTEGEANLVHHSGSGEIISTPIQVDDTGLLYIDRWDSIREKRYLNLAELINDLTSVVHLTQIS</sequence>
<name>A0A5E7EQ30_PSEFL</name>
<dbReference type="EMBL" id="CABVHQ010000066">
    <property type="protein sequence ID" value="VVO28985.1"/>
    <property type="molecule type" value="Genomic_DNA"/>
</dbReference>
<dbReference type="Gene3D" id="3.40.50.11550">
    <property type="match status" value="2"/>
</dbReference>
<evidence type="ECO:0000313" key="1">
    <source>
        <dbReference type="EMBL" id="VVO28985.1"/>
    </source>
</evidence>
<dbReference type="RefSeq" id="WP_150644619.1">
    <property type="nucleotide sequence ID" value="NZ_CABVHQ010000066.1"/>
</dbReference>
<organism evidence="1 2">
    <name type="scientific">Pseudomonas fluorescens</name>
    <dbReference type="NCBI Taxonomy" id="294"/>
    <lineage>
        <taxon>Bacteria</taxon>
        <taxon>Pseudomonadati</taxon>
        <taxon>Pseudomonadota</taxon>
        <taxon>Gammaproteobacteria</taxon>
        <taxon>Pseudomonadales</taxon>
        <taxon>Pseudomonadaceae</taxon>
        <taxon>Pseudomonas</taxon>
    </lineage>
</organism>
<dbReference type="Proteomes" id="UP000337909">
    <property type="component" value="Unassembled WGS sequence"/>
</dbReference>
<protein>
    <recommendedName>
        <fullName evidence="3">Toxin</fullName>
    </recommendedName>
</protein>
<dbReference type="CDD" id="cd14729">
    <property type="entry name" value="RtxA-like"/>
    <property type="match status" value="2"/>
</dbReference>
<dbReference type="SUPFAM" id="SSF159501">
    <property type="entry name" value="EreA/ChaN-like"/>
    <property type="match status" value="2"/>
</dbReference>